<dbReference type="Proteomes" id="UP001220022">
    <property type="component" value="Unassembled WGS sequence"/>
</dbReference>
<organism evidence="1 2">
    <name type="scientific">Streptantibioticus ferralitis</name>
    <dbReference type="NCBI Taxonomy" id="236510"/>
    <lineage>
        <taxon>Bacteria</taxon>
        <taxon>Bacillati</taxon>
        <taxon>Actinomycetota</taxon>
        <taxon>Actinomycetes</taxon>
        <taxon>Kitasatosporales</taxon>
        <taxon>Streptomycetaceae</taxon>
        <taxon>Streptantibioticus</taxon>
    </lineage>
</organism>
<evidence type="ECO:0000313" key="2">
    <source>
        <dbReference type="Proteomes" id="UP001220022"/>
    </source>
</evidence>
<sequence length="107" mass="11845">MQTALRVETERGVQLTRDSSGDLEWYDQKGQGYDAVGNSPSQYLDVTKFMASIRAHILKTDNKGRLVSFIPVDVNTYTVQQINDIKAAIANLSAADQARIFLVGDHS</sequence>
<gene>
    <name evidence="1" type="ORF">P2L57_32120</name>
</gene>
<name>A0ABT5Z8W9_9ACTN</name>
<dbReference type="EMBL" id="JARHTQ010000031">
    <property type="protein sequence ID" value="MDF2260199.1"/>
    <property type="molecule type" value="Genomic_DNA"/>
</dbReference>
<protein>
    <submittedName>
        <fullName evidence="1">Uncharacterized protein</fullName>
    </submittedName>
</protein>
<comment type="caution">
    <text evidence="1">The sequence shown here is derived from an EMBL/GenBank/DDBJ whole genome shotgun (WGS) entry which is preliminary data.</text>
</comment>
<proteinExistence type="predicted"/>
<keyword evidence="2" id="KW-1185">Reference proteome</keyword>
<reference evidence="1 2" key="1">
    <citation type="submission" date="2023-03" db="EMBL/GenBank/DDBJ databases">
        <title>Draft genome sequence of type strain Streptomyces ferralitis JCM 14344.</title>
        <authorList>
            <person name="Klaysubun C."/>
            <person name="Duangmal K."/>
        </authorList>
    </citation>
    <scope>NUCLEOTIDE SEQUENCE [LARGE SCALE GENOMIC DNA]</scope>
    <source>
        <strain evidence="1 2">JCM 14344</strain>
    </source>
</reference>
<dbReference type="RefSeq" id="WP_275820568.1">
    <property type="nucleotide sequence ID" value="NZ_BAAANM010000036.1"/>
</dbReference>
<evidence type="ECO:0000313" key="1">
    <source>
        <dbReference type="EMBL" id="MDF2260199.1"/>
    </source>
</evidence>
<accession>A0ABT5Z8W9</accession>